<evidence type="ECO:0000256" key="1">
    <source>
        <dbReference type="SAM" id="MobiDB-lite"/>
    </source>
</evidence>
<evidence type="ECO:0000313" key="3">
    <source>
        <dbReference type="Proteomes" id="UP000029981"/>
    </source>
</evidence>
<reference evidence="2 3" key="4">
    <citation type="journal article" date="2011" name="BMC Genomics">
        <title>RNA-Seq improves annotation of protein-coding genes in the cucumber genome.</title>
        <authorList>
            <person name="Li Z."/>
            <person name="Zhang Z."/>
            <person name="Yan P."/>
            <person name="Huang S."/>
            <person name="Fei Z."/>
            <person name="Lin K."/>
        </authorList>
    </citation>
    <scope>NUCLEOTIDE SEQUENCE [LARGE SCALE GENOMIC DNA]</scope>
    <source>
        <strain evidence="3">cv. 9930</strain>
    </source>
</reference>
<keyword evidence="3" id="KW-1185">Reference proteome</keyword>
<reference evidence="2 3" key="3">
    <citation type="journal article" date="2010" name="BMC Genomics">
        <title>Transcriptome sequencing and comparative analysis of cucumber flowers with different sex types.</title>
        <authorList>
            <person name="Guo S."/>
            <person name="Zheng Y."/>
            <person name="Joung J.G."/>
            <person name="Liu S."/>
            <person name="Zhang Z."/>
            <person name="Crasta O.R."/>
            <person name="Sobral B.W."/>
            <person name="Xu Y."/>
            <person name="Huang S."/>
            <person name="Fei Z."/>
        </authorList>
    </citation>
    <scope>NUCLEOTIDE SEQUENCE [LARGE SCALE GENOMIC DNA]</scope>
    <source>
        <strain evidence="3">cv. 9930</strain>
    </source>
</reference>
<feature type="compositionally biased region" description="Basic residues" evidence="1">
    <location>
        <begin position="1"/>
        <end position="11"/>
    </location>
</feature>
<gene>
    <name evidence="2" type="ORF">Csa_6G000135</name>
</gene>
<reference evidence="2 3" key="2">
    <citation type="journal article" date="2009" name="PLoS ONE">
        <title>An integrated genetic and cytogenetic map of the cucumber genome.</title>
        <authorList>
            <person name="Ren Y."/>
            <person name="Zhang Z."/>
            <person name="Liu J."/>
            <person name="Staub J.E."/>
            <person name="Han Y."/>
            <person name="Cheng Z."/>
            <person name="Li X."/>
            <person name="Lu J."/>
            <person name="Miao H."/>
            <person name="Kang H."/>
            <person name="Xie B."/>
            <person name="Gu X."/>
            <person name="Wang X."/>
            <person name="Du Y."/>
            <person name="Jin W."/>
            <person name="Huang S."/>
        </authorList>
    </citation>
    <scope>NUCLEOTIDE SEQUENCE [LARGE SCALE GENOMIC DNA]</scope>
    <source>
        <strain evidence="3">cv. 9930</strain>
    </source>
</reference>
<name>A0A0A0K9U7_CUCSA</name>
<organism evidence="2 3">
    <name type="scientific">Cucumis sativus</name>
    <name type="common">Cucumber</name>
    <dbReference type="NCBI Taxonomy" id="3659"/>
    <lineage>
        <taxon>Eukaryota</taxon>
        <taxon>Viridiplantae</taxon>
        <taxon>Streptophyta</taxon>
        <taxon>Embryophyta</taxon>
        <taxon>Tracheophyta</taxon>
        <taxon>Spermatophyta</taxon>
        <taxon>Magnoliopsida</taxon>
        <taxon>eudicotyledons</taxon>
        <taxon>Gunneridae</taxon>
        <taxon>Pentapetalae</taxon>
        <taxon>rosids</taxon>
        <taxon>fabids</taxon>
        <taxon>Cucurbitales</taxon>
        <taxon>Cucurbitaceae</taxon>
        <taxon>Benincaseae</taxon>
        <taxon>Cucumis</taxon>
    </lineage>
</organism>
<proteinExistence type="predicted"/>
<dbReference type="EMBL" id="CM002927">
    <property type="protein sequence ID" value="KGN45614.1"/>
    <property type="molecule type" value="Genomic_DNA"/>
</dbReference>
<dbReference type="Proteomes" id="UP000029981">
    <property type="component" value="Chromosome 6"/>
</dbReference>
<protein>
    <submittedName>
        <fullName evidence="2">Uncharacterized protein</fullName>
    </submittedName>
</protein>
<sequence length="79" mass="9014">MEKRLTVKTKNSRPSDEFRIPGLHTTALNLKFPKLINHTSIFKNPKPQTPKPKSQIFPPSLHFPIAALIRSQRKLSLVS</sequence>
<evidence type="ECO:0000313" key="2">
    <source>
        <dbReference type="EMBL" id="KGN45614.1"/>
    </source>
</evidence>
<feature type="region of interest" description="Disordered" evidence="1">
    <location>
        <begin position="1"/>
        <end position="20"/>
    </location>
</feature>
<dbReference type="Gramene" id="KGN45614">
    <property type="protein sequence ID" value="KGN45614"/>
    <property type="gene ID" value="Csa_6G000135"/>
</dbReference>
<dbReference type="AlphaFoldDB" id="A0A0A0K9U7"/>
<accession>A0A0A0K9U7</accession>
<reference evidence="2 3" key="1">
    <citation type="journal article" date="2009" name="Nat. Genet.">
        <title>The genome of the cucumber, Cucumis sativus L.</title>
        <authorList>
            <person name="Huang S."/>
            <person name="Li R."/>
            <person name="Zhang Z."/>
            <person name="Li L."/>
            <person name="Gu X."/>
            <person name="Fan W."/>
            <person name="Lucas W.J."/>
            <person name="Wang X."/>
            <person name="Xie B."/>
            <person name="Ni P."/>
            <person name="Ren Y."/>
            <person name="Zhu H."/>
            <person name="Li J."/>
            <person name="Lin K."/>
            <person name="Jin W."/>
            <person name="Fei Z."/>
            <person name="Li G."/>
            <person name="Staub J."/>
            <person name="Kilian A."/>
            <person name="van der Vossen E.A."/>
            <person name="Wu Y."/>
            <person name="Guo J."/>
            <person name="He J."/>
            <person name="Jia Z."/>
            <person name="Ren Y."/>
            <person name="Tian G."/>
            <person name="Lu Y."/>
            <person name="Ruan J."/>
            <person name="Qian W."/>
            <person name="Wang M."/>
            <person name="Huang Q."/>
            <person name="Li B."/>
            <person name="Xuan Z."/>
            <person name="Cao J."/>
            <person name="Asan"/>
            <person name="Wu Z."/>
            <person name="Zhang J."/>
            <person name="Cai Q."/>
            <person name="Bai Y."/>
            <person name="Zhao B."/>
            <person name="Han Y."/>
            <person name="Li Y."/>
            <person name="Li X."/>
            <person name="Wang S."/>
            <person name="Shi Q."/>
            <person name="Liu S."/>
            <person name="Cho W.K."/>
            <person name="Kim J.Y."/>
            <person name="Xu Y."/>
            <person name="Heller-Uszynska K."/>
            <person name="Miao H."/>
            <person name="Cheng Z."/>
            <person name="Zhang S."/>
            <person name="Wu J."/>
            <person name="Yang Y."/>
            <person name="Kang H."/>
            <person name="Li M."/>
            <person name="Liang H."/>
            <person name="Ren X."/>
            <person name="Shi Z."/>
            <person name="Wen M."/>
            <person name="Jian M."/>
            <person name="Yang H."/>
            <person name="Zhang G."/>
            <person name="Yang Z."/>
            <person name="Chen R."/>
            <person name="Liu S."/>
            <person name="Li J."/>
            <person name="Ma L."/>
            <person name="Liu H."/>
            <person name="Zhou Y."/>
            <person name="Zhao J."/>
            <person name="Fang X."/>
            <person name="Li G."/>
            <person name="Fang L."/>
            <person name="Li Y."/>
            <person name="Liu D."/>
            <person name="Zheng H."/>
            <person name="Zhang Y."/>
            <person name="Qin N."/>
            <person name="Li Z."/>
            <person name="Yang G."/>
            <person name="Yang S."/>
            <person name="Bolund L."/>
            <person name="Kristiansen K."/>
            <person name="Zheng H."/>
            <person name="Li S."/>
            <person name="Zhang X."/>
            <person name="Yang H."/>
            <person name="Wang J."/>
            <person name="Sun R."/>
            <person name="Zhang B."/>
            <person name="Jiang S."/>
            <person name="Wang J."/>
            <person name="Du Y."/>
            <person name="Li S."/>
        </authorList>
    </citation>
    <scope>NUCLEOTIDE SEQUENCE [LARGE SCALE GENOMIC DNA]</scope>
    <source>
        <strain evidence="3">cv. 9930</strain>
    </source>
</reference>